<keyword evidence="2" id="KW-1185">Reference proteome</keyword>
<accession>A0A366E8S8</accession>
<dbReference type="InterPro" id="IPR030910">
    <property type="entry name" value="SLAP_dom"/>
</dbReference>
<comment type="caution">
    <text evidence="1">The sequence shown here is derived from an EMBL/GenBank/DDBJ whole genome shotgun (WGS) entry which is preliminary data.</text>
</comment>
<proteinExistence type="predicted"/>
<dbReference type="Proteomes" id="UP000252254">
    <property type="component" value="Unassembled WGS sequence"/>
</dbReference>
<dbReference type="EMBL" id="QNRI01000005">
    <property type="protein sequence ID" value="RBO98159.1"/>
    <property type="molecule type" value="Genomic_DNA"/>
</dbReference>
<evidence type="ECO:0000313" key="1">
    <source>
        <dbReference type="EMBL" id="RBO98159.1"/>
    </source>
</evidence>
<name>A0A366E8S8_9BACI</name>
<protein>
    <submittedName>
        <fullName evidence="1">SLAP domain-containing protein</fullName>
    </submittedName>
</protein>
<dbReference type="RefSeq" id="WP_170126191.1">
    <property type="nucleotide sequence ID" value="NZ_BAABQN010000005.1"/>
</dbReference>
<sequence>MQQLQFEDAWKRTISDQDRKLIYQVFNDTVIDTSSTIKVSNVRHDTNHKEEELMISIIHNFSESNFTLSNCYIEYLENKTVIATHQLHFPTLTIPAHTSMPWTFIFPKESFEQQPSWELGELRIGEGAK</sequence>
<dbReference type="AlphaFoldDB" id="A0A366E8S8"/>
<gene>
    <name evidence="1" type="ORF">DES48_1057</name>
</gene>
<dbReference type="NCBIfam" id="TIGR04398">
    <property type="entry name" value="SLAP_DUP"/>
    <property type="match status" value="1"/>
</dbReference>
<evidence type="ECO:0000313" key="2">
    <source>
        <dbReference type="Proteomes" id="UP000252254"/>
    </source>
</evidence>
<dbReference type="STRING" id="200904.GCA_900168775_01289"/>
<reference evidence="1 2" key="1">
    <citation type="submission" date="2018-06" db="EMBL/GenBank/DDBJ databases">
        <title>Genomic Encyclopedia of Type Strains, Phase IV (KMG-IV): sequencing the most valuable type-strain genomes for metagenomic binning, comparative biology and taxonomic classification.</title>
        <authorList>
            <person name="Goeker M."/>
        </authorList>
    </citation>
    <scope>NUCLEOTIDE SEQUENCE [LARGE SCALE GENOMIC DNA]</scope>
    <source>
        <strain evidence="1 2">DSM 15140</strain>
    </source>
</reference>
<organism evidence="1 2">
    <name type="scientific">Paraliobacillus ryukyuensis</name>
    <dbReference type="NCBI Taxonomy" id="200904"/>
    <lineage>
        <taxon>Bacteria</taxon>
        <taxon>Bacillati</taxon>
        <taxon>Bacillota</taxon>
        <taxon>Bacilli</taxon>
        <taxon>Bacillales</taxon>
        <taxon>Bacillaceae</taxon>
        <taxon>Paraliobacillus</taxon>
    </lineage>
</organism>